<protein>
    <submittedName>
        <fullName evidence="1">Uncharacterized protein</fullName>
    </submittedName>
</protein>
<dbReference type="EMBL" id="BOMI01000059">
    <property type="protein sequence ID" value="GID74454.1"/>
    <property type="molecule type" value="Genomic_DNA"/>
</dbReference>
<accession>A0ABQ3Y377</accession>
<comment type="caution">
    <text evidence="1">The sequence shown here is derived from an EMBL/GenBank/DDBJ whole genome shotgun (WGS) entry which is preliminary data.</text>
</comment>
<reference evidence="1 2" key="1">
    <citation type="submission" date="2021-01" db="EMBL/GenBank/DDBJ databases">
        <title>Whole genome shotgun sequence of Actinoplanes deccanensis NBRC 13994.</title>
        <authorList>
            <person name="Komaki H."/>
            <person name="Tamura T."/>
        </authorList>
    </citation>
    <scope>NUCLEOTIDE SEQUENCE [LARGE SCALE GENOMIC DNA]</scope>
    <source>
        <strain evidence="1 2">NBRC 13994</strain>
    </source>
</reference>
<organism evidence="1 2">
    <name type="scientific">Paractinoplanes deccanensis</name>
    <dbReference type="NCBI Taxonomy" id="113561"/>
    <lineage>
        <taxon>Bacteria</taxon>
        <taxon>Bacillati</taxon>
        <taxon>Actinomycetota</taxon>
        <taxon>Actinomycetes</taxon>
        <taxon>Micromonosporales</taxon>
        <taxon>Micromonosporaceae</taxon>
        <taxon>Paractinoplanes</taxon>
    </lineage>
</organism>
<gene>
    <name evidence="1" type="ORF">Ade02nite_30950</name>
</gene>
<sequence>MRAIAVLLLLPLAGCSQPEPSCGSPVSTAALPEWGRAGFSGDGSGVPHVLGEKGDMLAVLFGSPLRSPPGEDRANKILWVPREPAGAGAELRIVARLDGTEVRAERTVDTGPSIVDLPRAGCWHLTLSWPGRTDTMDLIYE</sequence>
<dbReference type="RefSeq" id="WP_203762819.1">
    <property type="nucleotide sequence ID" value="NZ_BAAABO010000006.1"/>
</dbReference>
<keyword evidence="2" id="KW-1185">Reference proteome</keyword>
<proteinExistence type="predicted"/>
<dbReference type="Proteomes" id="UP000609879">
    <property type="component" value="Unassembled WGS sequence"/>
</dbReference>
<evidence type="ECO:0000313" key="2">
    <source>
        <dbReference type="Proteomes" id="UP000609879"/>
    </source>
</evidence>
<name>A0ABQ3Y377_9ACTN</name>
<evidence type="ECO:0000313" key="1">
    <source>
        <dbReference type="EMBL" id="GID74454.1"/>
    </source>
</evidence>